<comment type="caution">
    <text evidence="1">The sequence shown here is derived from an EMBL/GenBank/DDBJ whole genome shotgun (WGS) entry which is preliminary data.</text>
</comment>
<organism evidence="1 2">
    <name type="scientific">Gigaspora margarita</name>
    <dbReference type="NCBI Taxonomy" id="4874"/>
    <lineage>
        <taxon>Eukaryota</taxon>
        <taxon>Fungi</taxon>
        <taxon>Fungi incertae sedis</taxon>
        <taxon>Mucoromycota</taxon>
        <taxon>Glomeromycotina</taxon>
        <taxon>Glomeromycetes</taxon>
        <taxon>Diversisporales</taxon>
        <taxon>Gigasporaceae</taxon>
        <taxon>Gigaspora</taxon>
    </lineage>
</organism>
<name>A0A8H3XHT6_GIGMA</name>
<dbReference type="OrthoDB" id="2446449at2759"/>
<dbReference type="AlphaFoldDB" id="A0A8H3XHT6"/>
<reference evidence="1 2" key="1">
    <citation type="journal article" date="2019" name="Environ. Microbiol.">
        <title>At the nexus of three kingdoms: the genome of the mycorrhizal fungus Gigaspora margarita provides insights into plant, endobacterial and fungal interactions.</title>
        <authorList>
            <person name="Venice F."/>
            <person name="Ghignone S."/>
            <person name="Salvioli di Fossalunga A."/>
            <person name="Amselem J."/>
            <person name="Novero M."/>
            <person name="Xianan X."/>
            <person name="Sedzielewska Toro K."/>
            <person name="Morin E."/>
            <person name="Lipzen A."/>
            <person name="Grigoriev I.V."/>
            <person name="Henrissat B."/>
            <person name="Martin F.M."/>
            <person name="Bonfante P."/>
        </authorList>
    </citation>
    <scope>NUCLEOTIDE SEQUENCE [LARGE SCALE GENOMIC DNA]</scope>
    <source>
        <strain evidence="1 2">BEG34</strain>
    </source>
</reference>
<gene>
    <name evidence="1" type="ORF">F8M41_025859</name>
</gene>
<evidence type="ECO:0000313" key="2">
    <source>
        <dbReference type="Proteomes" id="UP000439903"/>
    </source>
</evidence>
<evidence type="ECO:0000313" key="1">
    <source>
        <dbReference type="EMBL" id="KAF0468086.1"/>
    </source>
</evidence>
<dbReference type="EMBL" id="WTPW01000945">
    <property type="protein sequence ID" value="KAF0468086.1"/>
    <property type="molecule type" value="Genomic_DNA"/>
</dbReference>
<protein>
    <submittedName>
        <fullName evidence="1">Uncharacterized protein</fullName>
    </submittedName>
</protein>
<accession>A0A8H3XHT6</accession>
<proteinExistence type="predicted"/>
<dbReference type="Proteomes" id="UP000439903">
    <property type="component" value="Unassembled WGS sequence"/>
</dbReference>
<sequence>MRIPTGVWPLRPALDVWRQTIGGLLGHACLWRFFFMLFSRMFELILNEYFKITEYSNWSVVKILEYVESKSDISDDVLKLKGDKREFHTTVCRNVASSSTLQTLGPINNVTTSSSIMTCVPVNDLIANNSIKDLLKKFKNFIRITVKVSTNCSSEDAILTSLILDFFHKNFQREINHLSMPLRERDYTSRILLPLMTDLLEEFDSTFEIYGIEKTSESTNARKRRKIHPEYTKLGNNSTQLDMIVEL</sequence>
<keyword evidence="2" id="KW-1185">Reference proteome</keyword>